<proteinExistence type="predicted"/>
<name>A0A4Q7PAG5_9BACT</name>
<dbReference type="AlphaFoldDB" id="A0A4Q7PAG5"/>
<accession>A0A4Q7PAG5</accession>
<keyword evidence="2" id="KW-1185">Reference proteome</keyword>
<reference evidence="1 2" key="1">
    <citation type="submission" date="2019-02" db="EMBL/GenBank/DDBJ databases">
        <title>Genomic Encyclopedia of Archaeal and Bacterial Type Strains, Phase II (KMG-II): from individual species to whole genera.</title>
        <authorList>
            <person name="Goeker M."/>
        </authorList>
    </citation>
    <scope>NUCLEOTIDE SEQUENCE [LARGE SCALE GENOMIC DNA]</scope>
    <source>
        <strain evidence="1 2">DSM 21411</strain>
    </source>
</reference>
<comment type="caution">
    <text evidence="1">The sequence shown here is derived from an EMBL/GenBank/DDBJ whole genome shotgun (WGS) entry which is preliminary data.</text>
</comment>
<sequence length="48" mass="5799">MNRIDEKYLIDSWSFIVLLQKTEFQSFKKSIHFFLGLEFGLEKMPEIT</sequence>
<organism evidence="1 2">
    <name type="scientific">Cecembia calidifontis</name>
    <dbReference type="NCBI Taxonomy" id="1187080"/>
    <lineage>
        <taxon>Bacteria</taxon>
        <taxon>Pseudomonadati</taxon>
        <taxon>Bacteroidota</taxon>
        <taxon>Cytophagia</taxon>
        <taxon>Cytophagales</taxon>
        <taxon>Cyclobacteriaceae</taxon>
        <taxon>Cecembia</taxon>
    </lineage>
</organism>
<dbReference type="Proteomes" id="UP000292209">
    <property type="component" value="Unassembled WGS sequence"/>
</dbReference>
<dbReference type="EMBL" id="SGXG01000001">
    <property type="protein sequence ID" value="RZS97266.1"/>
    <property type="molecule type" value="Genomic_DNA"/>
</dbReference>
<gene>
    <name evidence="1" type="ORF">BC751_2870</name>
</gene>
<protein>
    <submittedName>
        <fullName evidence="1">Uncharacterized protein</fullName>
    </submittedName>
</protein>
<evidence type="ECO:0000313" key="2">
    <source>
        <dbReference type="Proteomes" id="UP000292209"/>
    </source>
</evidence>
<evidence type="ECO:0000313" key="1">
    <source>
        <dbReference type="EMBL" id="RZS97266.1"/>
    </source>
</evidence>